<dbReference type="PANTHER" id="PTHR30055">
    <property type="entry name" value="HTH-TYPE TRANSCRIPTIONAL REGULATOR RUTR"/>
    <property type="match status" value="1"/>
</dbReference>
<dbReference type="PANTHER" id="PTHR30055:SF234">
    <property type="entry name" value="HTH-TYPE TRANSCRIPTIONAL REGULATOR BETI"/>
    <property type="match status" value="1"/>
</dbReference>
<evidence type="ECO:0000256" key="4">
    <source>
        <dbReference type="PROSITE-ProRule" id="PRU00335"/>
    </source>
</evidence>
<keyword evidence="1" id="KW-0805">Transcription regulation</keyword>
<proteinExistence type="predicted"/>
<dbReference type="Proteomes" id="UP001592582">
    <property type="component" value="Unassembled WGS sequence"/>
</dbReference>
<evidence type="ECO:0000256" key="3">
    <source>
        <dbReference type="ARBA" id="ARBA00023163"/>
    </source>
</evidence>
<accession>A0ABV6VFQ1</accession>
<dbReference type="Gene3D" id="1.10.357.10">
    <property type="entry name" value="Tetracycline Repressor, domain 2"/>
    <property type="match status" value="1"/>
</dbReference>
<evidence type="ECO:0000256" key="1">
    <source>
        <dbReference type="ARBA" id="ARBA00023015"/>
    </source>
</evidence>
<organism evidence="6 9">
    <name type="scientific">Streptacidiphilus alkalitolerans</name>
    <dbReference type="NCBI Taxonomy" id="3342712"/>
    <lineage>
        <taxon>Bacteria</taxon>
        <taxon>Bacillati</taxon>
        <taxon>Actinomycetota</taxon>
        <taxon>Actinomycetes</taxon>
        <taxon>Kitasatosporales</taxon>
        <taxon>Streptomycetaceae</taxon>
        <taxon>Streptacidiphilus</taxon>
    </lineage>
</organism>
<dbReference type="SUPFAM" id="SSF48498">
    <property type="entry name" value="Tetracyclin repressor-like, C-terminal domain"/>
    <property type="match status" value="1"/>
</dbReference>
<dbReference type="EMBL" id="JBHEZX010000012">
    <property type="protein sequence ID" value="MFC1412533.1"/>
    <property type="molecule type" value="Genomic_DNA"/>
</dbReference>
<dbReference type="PRINTS" id="PR00455">
    <property type="entry name" value="HTHTETR"/>
</dbReference>
<evidence type="ECO:0000313" key="8">
    <source>
        <dbReference type="Proteomes" id="UP001592530"/>
    </source>
</evidence>
<keyword evidence="2 4" id="KW-0238">DNA-binding</keyword>
<name>A0ABV6VFQ1_9ACTN</name>
<gene>
    <name evidence="7" type="ORF">ACEZDB_24700</name>
    <name evidence="6" type="ORF">ACEZDG_25010</name>
</gene>
<feature type="domain" description="HTH tetR-type" evidence="5">
    <location>
        <begin position="18"/>
        <end position="78"/>
    </location>
</feature>
<dbReference type="InterPro" id="IPR009057">
    <property type="entry name" value="Homeodomain-like_sf"/>
</dbReference>
<dbReference type="SUPFAM" id="SSF46689">
    <property type="entry name" value="Homeodomain-like"/>
    <property type="match status" value="1"/>
</dbReference>
<comment type="caution">
    <text evidence="6">The sequence shown here is derived from an EMBL/GenBank/DDBJ whole genome shotgun (WGS) entry which is preliminary data.</text>
</comment>
<feature type="DNA-binding region" description="H-T-H motif" evidence="4">
    <location>
        <begin position="41"/>
        <end position="60"/>
    </location>
</feature>
<keyword evidence="9" id="KW-1185">Reference proteome</keyword>
<protein>
    <submittedName>
        <fullName evidence="6">TetR/AcrR family transcriptional regulator</fullName>
    </submittedName>
</protein>
<dbReference type="Proteomes" id="UP001592530">
    <property type="component" value="Unassembled WGS sequence"/>
</dbReference>
<dbReference type="InterPro" id="IPR050109">
    <property type="entry name" value="HTH-type_TetR-like_transc_reg"/>
</dbReference>
<sequence>MPPSTRPYDTSGRRAAAERNREAVVRACRELLERDGYQATTIRAVAARAGVSAEMVYKAFGGKQQLMKTVYDVALAGDHDQLPIGRRPAMRQVLATADPERKLALYAAFVCDLHQRLGGLLAVLAAADPELAEVRTATEQERLAGLRAFVAHLEAEGLLRPGLDPARAADACWALTAPQLFARLTQDRGWAPEEYRGWIADLLRATLL</sequence>
<dbReference type="EMBL" id="JBHEZY010000011">
    <property type="protein sequence ID" value="MFC1433853.1"/>
    <property type="molecule type" value="Genomic_DNA"/>
</dbReference>
<evidence type="ECO:0000259" key="5">
    <source>
        <dbReference type="PROSITE" id="PS50977"/>
    </source>
</evidence>
<keyword evidence="3" id="KW-0804">Transcription</keyword>
<reference evidence="8 9" key="1">
    <citation type="submission" date="2024-09" db="EMBL/GenBank/DDBJ databases">
        <authorList>
            <person name="Lee S.D."/>
        </authorList>
    </citation>
    <scope>NUCLEOTIDE SEQUENCE [LARGE SCALE GENOMIC DNA]</scope>
    <source>
        <strain evidence="6 9">N1-1</strain>
        <strain evidence="7 8">N1-3</strain>
    </source>
</reference>
<evidence type="ECO:0000313" key="7">
    <source>
        <dbReference type="EMBL" id="MFC1433853.1"/>
    </source>
</evidence>
<dbReference type="PROSITE" id="PS50977">
    <property type="entry name" value="HTH_TETR_2"/>
    <property type="match status" value="1"/>
</dbReference>
<dbReference type="RefSeq" id="WP_380513319.1">
    <property type="nucleotide sequence ID" value="NZ_JBHEZX010000012.1"/>
</dbReference>
<dbReference type="Pfam" id="PF00440">
    <property type="entry name" value="TetR_N"/>
    <property type="match status" value="1"/>
</dbReference>
<evidence type="ECO:0000256" key="2">
    <source>
        <dbReference type="ARBA" id="ARBA00023125"/>
    </source>
</evidence>
<evidence type="ECO:0000313" key="6">
    <source>
        <dbReference type="EMBL" id="MFC1412533.1"/>
    </source>
</evidence>
<evidence type="ECO:0000313" key="9">
    <source>
        <dbReference type="Proteomes" id="UP001592582"/>
    </source>
</evidence>
<dbReference type="InterPro" id="IPR001647">
    <property type="entry name" value="HTH_TetR"/>
</dbReference>
<dbReference type="InterPro" id="IPR036271">
    <property type="entry name" value="Tet_transcr_reg_TetR-rel_C_sf"/>
</dbReference>